<reference evidence="3" key="1">
    <citation type="submission" date="2020-11" db="EMBL/GenBank/DDBJ databases">
        <title>Chlorella ohadii genome sequencing and assembly.</title>
        <authorList>
            <person name="Murik O."/>
            <person name="Treves H."/>
            <person name="Kedem I."/>
            <person name="Shotland Y."/>
            <person name="Kaplan A."/>
        </authorList>
    </citation>
    <scope>NUCLEOTIDE SEQUENCE</scope>
    <source>
        <strain evidence="3">1</strain>
    </source>
</reference>
<gene>
    <name evidence="3" type="ORF">COHA_000719</name>
</gene>
<dbReference type="InterPro" id="IPR001107">
    <property type="entry name" value="Band_7"/>
</dbReference>
<evidence type="ECO:0000313" key="3">
    <source>
        <dbReference type="EMBL" id="KAI7845808.1"/>
    </source>
</evidence>
<dbReference type="InterPro" id="IPR050710">
    <property type="entry name" value="Band7/mec-2_domain"/>
</dbReference>
<dbReference type="EMBL" id="JADXDR010000013">
    <property type="protein sequence ID" value="KAI7845808.1"/>
    <property type="molecule type" value="Genomic_DNA"/>
</dbReference>
<proteinExistence type="predicted"/>
<dbReference type="CDD" id="cd03407">
    <property type="entry name" value="SPFH_like_u4"/>
    <property type="match status" value="1"/>
</dbReference>
<protein>
    <recommendedName>
        <fullName evidence="2">Band 7 domain-containing protein</fullName>
    </recommendedName>
</protein>
<dbReference type="Pfam" id="PF01145">
    <property type="entry name" value="Band_7"/>
    <property type="match status" value="1"/>
</dbReference>
<sequence length="318" mass="34627">MGNMCCACVDQSSVEVIEQFGKFSRIAYPGFNFVWCCIGERVAGGLSLRIQQLDVRCETKTKDNVFVDVVVSVQFQVVRESLYDGEALDGAGGVRGFVPGTPAFYKLTDSRSQITAYVFDEVRATVPRMALDDVFTAKEDIARNVKEELQKSMSSFGFQIINVLVTDIEPAAKVKAAMNEINAAQRLRLAAYEQSEADKVRIVKAAEADAEAKYLAGQGIARQRQAIIAGLRESVQTFQTEVTDVSSRDVMELLLITQYFDTLKDIGLSGKSNTVFMTHSPGTLGDVSNQIRNGFMQAMAGAPGGSPTTAAGPSIMRR</sequence>
<evidence type="ECO:0000256" key="1">
    <source>
        <dbReference type="SAM" id="MobiDB-lite"/>
    </source>
</evidence>
<dbReference type="SMART" id="SM00244">
    <property type="entry name" value="PHB"/>
    <property type="match status" value="1"/>
</dbReference>
<feature type="domain" description="Band 7" evidence="2">
    <location>
        <begin position="4"/>
        <end position="182"/>
    </location>
</feature>
<evidence type="ECO:0000313" key="4">
    <source>
        <dbReference type="Proteomes" id="UP001205105"/>
    </source>
</evidence>
<comment type="caution">
    <text evidence="3">The sequence shown here is derived from an EMBL/GenBank/DDBJ whole genome shotgun (WGS) entry which is preliminary data.</text>
</comment>
<feature type="region of interest" description="Disordered" evidence="1">
    <location>
        <begin position="298"/>
        <end position="318"/>
    </location>
</feature>
<accession>A0AAD5H8W2</accession>
<dbReference type="PANTHER" id="PTHR43327:SF10">
    <property type="entry name" value="STOMATIN-LIKE PROTEIN 2, MITOCHONDRIAL"/>
    <property type="match status" value="1"/>
</dbReference>
<evidence type="ECO:0000259" key="2">
    <source>
        <dbReference type="SMART" id="SM00244"/>
    </source>
</evidence>
<keyword evidence="4" id="KW-1185">Reference proteome</keyword>
<dbReference type="Gene3D" id="3.30.479.30">
    <property type="entry name" value="Band 7 domain"/>
    <property type="match status" value="1"/>
</dbReference>
<organism evidence="3 4">
    <name type="scientific">Chlorella ohadii</name>
    <dbReference type="NCBI Taxonomy" id="2649997"/>
    <lineage>
        <taxon>Eukaryota</taxon>
        <taxon>Viridiplantae</taxon>
        <taxon>Chlorophyta</taxon>
        <taxon>core chlorophytes</taxon>
        <taxon>Trebouxiophyceae</taxon>
        <taxon>Chlorellales</taxon>
        <taxon>Chlorellaceae</taxon>
        <taxon>Chlorella clade</taxon>
        <taxon>Chlorella</taxon>
    </lineage>
</organism>
<feature type="compositionally biased region" description="Low complexity" evidence="1">
    <location>
        <begin position="305"/>
        <end position="318"/>
    </location>
</feature>
<dbReference type="Proteomes" id="UP001205105">
    <property type="component" value="Unassembled WGS sequence"/>
</dbReference>
<dbReference type="PANTHER" id="PTHR43327">
    <property type="entry name" value="STOMATIN-LIKE PROTEIN 2, MITOCHONDRIAL"/>
    <property type="match status" value="1"/>
</dbReference>
<dbReference type="AlphaFoldDB" id="A0AAD5H8W2"/>
<dbReference type="SUPFAM" id="SSF117892">
    <property type="entry name" value="Band 7/SPFH domain"/>
    <property type="match status" value="1"/>
</dbReference>
<name>A0AAD5H8W2_9CHLO</name>
<dbReference type="InterPro" id="IPR036013">
    <property type="entry name" value="Band_7/SPFH_dom_sf"/>
</dbReference>